<reference evidence="1 2" key="1">
    <citation type="submission" date="2018-11" db="EMBL/GenBank/DDBJ databases">
        <authorList>
            <person name="Li F."/>
        </authorList>
    </citation>
    <scope>NUCLEOTIDE SEQUENCE [LARGE SCALE GENOMIC DNA]</scope>
    <source>
        <strain evidence="1 2">YS17T</strain>
    </source>
</reference>
<dbReference type="AlphaFoldDB" id="A0A3N6W405"/>
<evidence type="ECO:0000313" key="1">
    <source>
        <dbReference type="EMBL" id="RQN02200.1"/>
    </source>
</evidence>
<evidence type="ECO:0000313" key="2">
    <source>
        <dbReference type="Proteomes" id="UP000275225"/>
    </source>
</evidence>
<organism evidence="1 2">
    <name type="scientific">Aeromicrobium camelliae</name>
    <dbReference type="NCBI Taxonomy" id="1538144"/>
    <lineage>
        <taxon>Bacteria</taxon>
        <taxon>Bacillati</taxon>
        <taxon>Actinomycetota</taxon>
        <taxon>Actinomycetes</taxon>
        <taxon>Propionibacteriales</taxon>
        <taxon>Nocardioidaceae</taxon>
        <taxon>Aeromicrobium</taxon>
    </lineage>
</organism>
<evidence type="ECO:0008006" key="3">
    <source>
        <dbReference type="Google" id="ProtNLM"/>
    </source>
</evidence>
<keyword evidence="2" id="KW-1185">Reference proteome</keyword>
<proteinExistence type="predicted"/>
<comment type="caution">
    <text evidence="1">The sequence shown here is derived from an EMBL/GenBank/DDBJ whole genome shotgun (WGS) entry which is preliminary data.</text>
</comment>
<dbReference type="OrthoDB" id="3747689at2"/>
<sequence>MSTRTGTATRTARRWRSGPWRSPRFMLGLALVLAATAAGGWVVAGLADDELYWSVRDGVRAGEPVREEQLVATRARLEGAVQDAVVPADATIEPGTVWAHDMPAGVIVPEGAWVGDVVGDHEVPLAVREGAMPADLAPGDRVDVWVGPGPQEGMAAATSAQRVLADVRVVGVDPAPTGGAATVVVGVGEEPPSATTVASVGAGHVTLVRRS</sequence>
<dbReference type="RefSeq" id="WP_124237828.1">
    <property type="nucleotide sequence ID" value="NZ_JBHUFI010000014.1"/>
</dbReference>
<gene>
    <name evidence="1" type="ORF">EHW97_14180</name>
</gene>
<name>A0A3N6W405_9ACTN</name>
<dbReference type="Proteomes" id="UP000275225">
    <property type="component" value="Unassembled WGS sequence"/>
</dbReference>
<protein>
    <recommendedName>
        <fullName evidence="3">SAF domain-containing protein</fullName>
    </recommendedName>
</protein>
<dbReference type="EMBL" id="RQJX01000024">
    <property type="protein sequence ID" value="RQN02200.1"/>
    <property type="molecule type" value="Genomic_DNA"/>
</dbReference>
<accession>A0A3N6W405</accession>